<dbReference type="PROSITE" id="PS50102">
    <property type="entry name" value="RRM"/>
    <property type="match status" value="1"/>
</dbReference>
<comment type="function">
    <text evidence="9">Probably involved in the RNA silencing pathway and required for the generation of small interfering RNAs (siRNAs).</text>
</comment>
<dbReference type="AlphaFoldDB" id="A0AAV9B7Z9"/>
<dbReference type="Pfam" id="PF24823">
    <property type="entry name" value="PH_RDR2"/>
    <property type="match status" value="1"/>
</dbReference>
<dbReference type="InterPro" id="IPR035979">
    <property type="entry name" value="RBD_domain_sf"/>
</dbReference>
<dbReference type="InterPro" id="IPR058752">
    <property type="entry name" value="RDRP_C_head"/>
</dbReference>
<evidence type="ECO:0000313" key="13">
    <source>
        <dbReference type="Proteomes" id="UP001179952"/>
    </source>
</evidence>
<accession>A0AAV9B7Z9</accession>
<reference evidence="12" key="1">
    <citation type="journal article" date="2023" name="Nat. Commun.">
        <title>Diploid and tetraploid genomes of Acorus and the evolution of monocots.</title>
        <authorList>
            <person name="Ma L."/>
            <person name="Liu K.W."/>
            <person name="Li Z."/>
            <person name="Hsiao Y.Y."/>
            <person name="Qi Y."/>
            <person name="Fu T."/>
            <person name="Tang G.D."/>
            <person name="Zhang D."/>
            <person name="Sun W.H."/>
            <person name="Liu D.K."/>
            <person name="Li Y."/>
            <person name="Chen G.Z."/>
            <person name="Liu X.D."/>
            <person name="Liao X.Y."/>
            <person name="Jiang Y.T."/>
            <person name="Yu X."/>
            <person name="Hao Y."/>
            <person name="Huang J."/>
            <person name="Zhao X.W."/>
            <person name="Ke S."/>
            <person name="Chen Y.Y."/>
            <person name="Wu W.L."/>
            <person name="Hsu J.L."/>
            <person name="Lin Y.F."/>
            <person name="Huang M.D."/>
            <person name="Li C.Y."/>
            <person name="Huang L."/>
            <person name="Wang Z.W."/>
            <person name="Zhao X."/>
            <person name="Zhong W.Y."/>
            <person name="Peng D.H."/>
            <person name="Ahmad S."/>
            <person name="Lan S."/>
            <person name="Zhang J.S."/>
            <person name="Tsai W.C."/>
            <person name="Van de Peer Y."/>
            <person name="Liu Z.J."/>
        </authorList>
    </citation>
    <scope>NUCLEOTIDE SEQUENCE</scope>
    <source>
        <strain evidence="12">SCP</strain>
    </source>
</reference>
<evidence type="ECO:0000313" key="12">
    <source>
        <dbReference type="EMBL" id="KAK1272485.1"/>
    </source>
</evidence>
<proteinExistence type="inferred from homology"/>
<protein>
    <recommendedName>
        <fullName evidence="9">RNA-dependent RNA polymerase</fullName>
        <ecNumber evidence="9">2.7.7.48</ecNumber>
    </recommendedName>
</protein>
<evidence type="ECO:0000256" key="6">
    <source>
        <dbReference type="ARBA" id="ARBA00023158"/>
    </source>
</evidence>
<dbReference type="Pfam" id="PF26252">
    <property type="entry name" value="RdRP_helical"/>
    <property type="match status" value="1"/>
</dbReference>
<dbReference type="PANTHER" id="PTHR23079:SF5">
    <property type="entry name" value="RNA-DEPENDENT RNA POLYMERASE 2"/>
    <property type="match status" value="1"/>
</dbReference>
<dbReference type="InterPro" id="IPR058763">
    <property type="entry name" value="RRM_RDR1/2-like"/>
</dbReference>
<keyword evidence="4 9" id="KW-0548">Nucleotidyltransferase</keyword>
<keyword evidence="2 9" id="KW-0696">RNA-directed RNA polymerase</keyword>
<dbReference type="InterPro" id="IPR000504">
    <property type="entry name" value="RRM_dom"/>
</dbReference>
<dbReference type="EC" id="2.7.7.48" evidence="9"/>
<gene>
    <name evidence="12" type="ORF">QJS04_geneDACA015188</name>
</gene>
<dbReference type="GO" id="GO:0030422">
    <property type="term" value="P:siRNA processing"/>
    <property type="evidence" value="ECO:0007669"/>
    <property type="project" value="TreeGrafter"/>
</dbReference>
<dbReference type="GO" id="GO:0003723">
    <property type="term" value="F:RNA binding"/>
    <property type="evidence" value="ECO:0007669"/>
    <property type="project" value="UniProtKB-UniRule"/>
</dbReference>
<feature type="region of interest" description="Disordered" evidence="10">
    <location>
        <begin position="1"/>
        <end position="39"/>
    </location>
</feature>
<dbReference type="InterPro" id="IPR057596">
    <property type="entry name" value="RDRP_core"/>
</dbReference>
<dbReference type="InterPro" id="IPR058751">
    <property type="entry name" value="RDRP_helical"/>
</dbReference>
<dbReference type="EMBL" id="JAUJYN010000004">
    <property type="protein sequence ID" value="KAK1272485.1"/>
    <property type="molecule type" value="Genomic_DNA"/>
</dbReference>
<dbReference type="SUPFAM" id="SSF54928">
    <property type="entry name" value="RNA-binding domain, RBD"/>
    <property type="match status" value="1"/>
</dbReference>
<evidence type="ECO:0000256" key="5">
    <source>
        <dbReference type="ARBA" id="ARBA00022884"/>
    </source>
</evidence>
<comment type="similarity">
    <text evidence="1 9">Belongs to the RdRP family.</text>
</comment>
<keyword evidence="6 9" id="KW-0943">RNA-mediated gene silencing</keyword>
<evidence type="ECO:0000256" key="2">
    <source>
        <dbReference type="ARBA" id="ARBA00022484"/>
    </source>
</evidence>
<dbReference type="CDD" id="cd00590">
    <property type="entry name" value="RRM_SF"/>
    <property type="match status" value="1"/>
</dbReference>
<dbReference type="Pfam" id="PF05183">
    <property type="entry name" value="RdRP"/>
    <property type="match status" value="1"/>
</dbReference>
<evidence type="ECO:0000259" key="11">
    <source>
        <dbReference type="PROSITE" id="PS50102"/>
    </source>
</evidence>
<dbReference type="Gene3D" id="3.30.70.330">
    <property type="match status" value="1"/>
</dbReference>
<evidence type="ECO:0000256" key="10">
    <source>
        <dbReference type="SAM" id="MobiDB-lite"/>
    </source>
</evidence>
<evidence type="ECO:0000256" key="8">
    <source>
        <dbReference type="PROSITE-ProRule" id="PRU00176"/>
    </source>
</evidence>
<evidence type="ECO:0000256" key="7">
    <source>
        <dbReference type="ARBA" id="ARBA00048744"/>
    </source>
</evidence>
<feature type="compositionally biased region" description="Low complexity" evidence="10">
    <location>
        <begin position="25"/>
        <end position="36"/>
    </location>
</feature>
<name>A0AAV9B7Z9_ACOGR</name>
<organism evidence="12 13">
    <name type="scientific">Acorus gramineus</name>
    <name type="common">Dwarf sweet flag</name>
    <dbReference type="NCBI Taxonomy" id="55184"/>
    <lineage>
        <taxon>Eukaryota</taxon>
        <taxon>Viridiplantae</taxon>
        <taxon>Streptophyta</taxon>
        <taxon>Embryophyta</taxon>
        <taxon>Tracheophyta</taxon>
        <taxon>Spermatophyta</taxon>
        <taxon>Magnoliopsida</taxon>
        <taxon>Liliopsida</taxon>
        <taxon>Acoraceae</taxon>
        <taxon>Acorus</taxon>
    </lineage>
</organism>
<dbReference type="SMART" id="SM00360">
    <property type="entry name" value="RRM"/>
    <property type="match status" value="1"/>
</dbReference>
<dbReference type="GO" id="GO:0003968">
    <property type="term" value="F:RNA-directed RNA polymerase activity"/>
    <property type="evidence" value="ECO:0007669"/>
    <property type="project" value="UniProtKB-KW"/>
</dbReference>
<reference evidence="12" key="2">
    <citation type="submission" date="2023-06" db="EMBL/GenBank/DDBJ databases">
        <authorList>
            <person name="Ma L."/>
            <person name="Liu K.-W."/>
            <person name="Li Z."/>
            <person name="Hsiao Y.-Y."/>
            <person name="Qi Y."/>
            <person name="Fu T."/>
            <person name="Tang G."/>
            <person name="Zhang D."/>
            <person name="Sun W.-H."/>
            <person name="Liu D.-K."/>
            <person name="Li Y."/>
            <person name="Chen G.-Z."/>
            <person name="Liu X.-D."/>
            <person name="Liao X.-Y."/>
            <person name="Jiang Y.-T."/>
            <person name="Yu X."/>
            <person name="Hao Y."/>
            <person name="Huang J."/>
            <person name="Zhao X.-W."/>
            <person name="Ke S."/>
            <person name="Chen Y.-Y."/>
            <person name="Wu W.-L."/>
            <person name="Hsu J.-L."/>
            <person name="Lin Y.-F."/>
            <person name="Huang M.-D."/>
            <person name="Li C.-Y."/>
            <person name="Huang L."/>
            <person name="Wang Z.-W."/>
            <person name="Zhao X."/>
            <person name="Zhong W.-Y."/>
            <person name="Peng D.-H."/>
            <person name="Ahmad S."/>
            <person name="Lan S."/>
            <person name="Zhang J.-S."/>
            <person name="Tsai W.-C."/>
            <person name="Van De Peer Y."/>
            <person name="Liu Z.-J."/>
        </authorList>
    </citation>
    <scope>NUCLEOTIDE SEQUENCE</scope>
    <source>
        <strain evidence="12">SCP</strain>
        <tissue evidence="12">Leaves</tissue>
    </source>
</reference>
<dbReference type="Proteomes" id="UP001179952">
    <property type="component" value="Unassembled WGS sequence"/>
</dbReference>
<keyword evidence="3 9" id="KW-0808">Transferase</keyword>
<dbReference type="InterPro" id="IPR057590">
    <property type="entry name" value="PH_RDR1/2-like"/>
</dbReference>
<evidence type="ECO:0000256" key="1">
    <source>
        <dbReference type="ARBA" id="ARBA00005762"/>
    </source>
</evidence>
<comment type="catalytic activity">
    <reaction evidence="7 9">
        <text>RNA(n) + a ribonucleoside 5'-triphosphate = RNA(n+1) + diphosphate</text>
        <dbReference type="Rhea" id="RHEA:21248"/>
        <dbReference type="Rhea" id="RHEA-COMP:14527"/>
        <dbReference type="Rhea" id="RHEA-COMP:17342"/>
        <dbReference type="ChEBI" id="CHEBI:33019"/>
        <dbReference type="ChEBI" id="CHEBI:61557"/>
        <dbReference type="ChEBI" id="CHEBI:140395"/>
        <dbReference type="EC" id="2.7.7.48"/>
    </reaction>
</comment>
<keyword evidence="5 8" id="KW-0694">RNA-binding</keyword>
<dbReference type="InterPro" id="IPR007855">
    <property type="entry name" value="RDRP"/>
</dbReference>
<evidence type="ECO:0000256" key="4">
    <source>
        <dbReference type="ARBA" id="ARBA00022695"/>
    </source>
</evidence>
<sequence>MNKPPLTSFEEPGLQKPTSPWKTKPLLLDSHSPPSSMARGKTTVVVSNIPKTAIASELSDFFESLVGPVYACEISTFHKNWGSRGHGRVQFDSADSAALACRLSDSHRLVFLGSPLTVTPSIEDIVIRPVEVICRLESGKLHIGCQIEERRMEVVEEWGGVRAAVMPERKKLEFWVSEMGGKEYKLEVFFRDIMEAFACGLGGQKENAVLLRLKYAPRIYMRVCGPKVTPKFNKDRYHVCKEELDHMWVRTTDFSPLKSIGQSFSFCFELSEGLNASDIFWSLPHYEEFENLTLTQGKSLYSTSELQPIINCPSQCMLTYKILFQLNALIHSQKLIGSQVNPDLFDSLSGLSEDVAITVLLKLHKLKTTCHEPVLFIQSQLERMERQKDLPSASHNTSRENLMSCHRVLVTPSRVYFMGPELETSNYIVKHYAAYESDFLRVSFVDEDWSKLPSDSLSTLVEQGPFSKPHRTRIYNRILSVLRDGITIGQKRFEFLAFSASQLRANSVWMFASNDNVSAESIREWMGNFGKIRSVSMCAARMGQLFSSSLRTLSVPLHEVEIIPDVEVVTDGIKYCFSDGIGKISLSFAEQVAKKCDLTHIPSAFQIRYGGYKGVIAVDRTSSQKLSLRQSMLKFDSNVTMLCVTKWSESLPCYLNREIVCLLSTLGIKDEVFEAMQDKQVRLLDQMLIDRQVALDVLESMAGSDTRTLMKMLLHGYEPSTEPYLSVMLRAYREYGLSDLRSKCRIFVPQGRVLIGCLDESGTLDYGQVYIRVTMTKAELQDRGSSLQLNPDGKTAIVLGKVVVTKNPCLHPGDIRVLDAICDPGLVDAGLVDCIVFPNKGERPHPNECSGGDLDGDLYFASWNEDLIPLETDAPMDYIGRRARLMDHTVTLKEIHKYFVDYMINDTLGAISTAHLVYADREPAKARSPKCLQLANLHSMAVDFAKSGAPAEMPRNLRPREYPDFMERGERFTYRSTGVLGKLYRATIYPTGKKSHEPLWSEEIACSSYDHDLEVQGFEDFLEIADDYKRQYAEKLSFLMNYYGSQSEDEILTGNLRDRSIYLVKDKKRYGEMKDRILIAVKSLHREVEAWFKSSCKEPEFPRMASAWYHVTYHPNYYSSTRFLSFPWIKCDVLLHIKAMRCQK</sequence>
<dbReference type="Pfam" id="PF26253">
    <property type="entry name" value="RdRP_head"/>
    <property type="match status" value="1"/>
</dbReference>
<feature type="domain" description="RRM" evidence="11">
    <location>
        <begin position="42"/>
        <end position="123"/>
    </location>
</feature>
<dbReference type="GO" id="GO:0031380">
    <property type="term" value="C:nuclear RNA-directed RNA polymerase complex"/>
    <property type="evidence" value="ECO:0007669"/>
    <property type="project" value="TreeGrafter"/>
</dbReference>
<comment type="caution">
    <text evidence="12">The sequence shown here is derived from an EMBL/GenBank/DDBJ whole genome shotgun (WGS) entry which is preliminary data.</text>
</comment>
<evidence type="ECO:0000256" key="9">
    <source>
        <dbReference type="RuleBase" id="RU363098"/>
    </source>
</evidence>
<dbReference type="PANTHER" id="PTHR23079">
    <property type="entry name" value="RNA-DEPENDENT RNA POLYMERASE"/>
    <property type="match status" value="1"/>
</dbReference>
<dbReference type="InterPro" id="IPR012677">
    <property type="entry name" value="Nucleotide-bd_a/b_plait_sf"/>
</dbReference>
<evidence type="ECO:0000256" key="3">
    <source>
        <dbReference type="ARBA" id="ARBA00022679"/>
    </source>
</evidence>
<dbReference type="Pfam" id="PF26250">
    <property type="entry name" value="RRM_RdRP1_2"/>
    <property type="match status" value="1"/>
</dbReference>
<keyword evidence="13" id="KW-1185">Reference proteome</keyword>